<protein>
    <submittedName>
        <fullName evidence="1">Uncharacterized protein</fullName>
    </submittedName>
</protein>
<accession>A0A834XI57</accession>
<gene>
    <name evidence="1" type="ORF">G2W53_001785</name>
</gene>
<evidence type="ECO:0000313" key="1">
    <source>
        <dbReference type="EMBL" id="KAF7844880.1"/>
    </source>
</evidence>
<keyword evidence="2" id="KW-1185">Reference proteome</keyword>
<dbReference type="OrthoDB" id="10446279at2759"/>
<proteinExistence type="predicted"/>
<organism evidence="1 2">
    <name type="scientific">Senna tora</name>
    <dbReference type="NCBI Taxonomy" id="362788"/>
    <lineage>
        <taxon>Eukaryota</taxon>
        <taxon>Viridiplantae</taxon>
        <taxon>Streptophyta</taxon>
        <taxon>Embryophyta</taxon>
        <taxon>Tracheophyta</taxon>
        <taxon>Spermatophyta</taxon>
        <taxon>Magnoliopsida</taxon>
        <taxon>eudicotyledons</taxon>
        <taxon>Gunneridae</taxon>
        <taxon>Pentapetalae</taxon>
        <taxon>rosids</taxon>
        <taxon>fabids</taxon>
        <taxon>Fabales</taxon>
        <taxon>Fabaceae</taxon>
        <taxon>Caesalpinioideae</taxon>
        <taxon>Cassia clade</taxon>
        <taxon>Senna</taxon>
    </lineage>
</organism>
<reference evidence="1" key="1">
    <citation type="submission" date="2020-09" db="EMBL/GenBank/DDBJ databases">
        <title>Genome-Enabled Discovery of Anthraquinone Biosynthesis in Senna tora.</title>
        <authorList>
            <person name="Kang S.-H."/>
            <person name="Pandey R.P."/>
            <person name="Lee C.-M."/>
            <person name="Sim J.-S."/>
            <person name="Jeong J.-T."/>
            <person name="Choi B.-S."/>
            <person name="Jung M."/>
            <person name="Ginzburg D."/>
            <person name="Zhao K."/>
            <person name="Won S.Y."/>
            <person name="Oh T.-J."/>
            <person name="Yu Y."/>
            <person name="Kim N.-H."/>
            <person name="Lee O.R."/>
            <person name="Lee T.-H."/>
            <person name="Bashyal P."/>
            <person name="Kim T.-S."/>
            <person name="Lee W.-H."/>
            <person name="Kawkins C."/>
            <person name="Kim C.-K."/>
            <person name="Kim J.S."/>
            <person name="Ahn B.O."/>
            <person name="Rhee S.Y."/>
            <person name="Sohng J.K."/>
        </authorList>
    </citation>
    <scope>NUCLEOTIDE SEQUENCE</scope>
    <source>
        <tissue evidence="1">Leaf</tissue>
    </source>
</reference>
<dbReference type="EMBL" id="JAAIUW010000001">
    <property type="protein sequence ID" value="KAF7844880.1"/>
    <property type="molecule type" value="Genomic_DNA"/>
</dbReference>
<comment type="caution">
    <text evidence="1">The sequence shown here is derived from an EMBL/GenBank/DDBJ whole genome shotgun (WGS) entry which is preliminary data.</text>
</comment>
<name>A0A834XI57_9FABA</name>
<dbReference type="Proteomes" id="UP000634136">
    <property type="component" value="Unassembled WGS sequence"/>
</dbReference>
<evidence type="ECO:0000313" key="2">
    <source>
        <dbReference type="Proteomes" id="UP000634136"/>
    </source>
</evidence>
<dbReference type="AlphaFoldDB" id="A0A834XI57"/>
<sequence length="58" mass="6629">MEPQGYKLAKGCENSLMFGISYRMCYKLMKGSLEPKSLFENPVLEVNTGRTKVRGKIR</sequence>